<feature type="transmembrane region" description="Helical" evidence="1">
    <location>
        <begin position="26"/>
        <end position="47"/>
    </location>
</feature>
<keyword evidence="1" id="KW-1133">Transmembrane helix</keyword>
<evidence type="ECO:0000313" key="13">
    <source>
        <dbReference type="Proteomes" id="UP000283680"/>
    </source>
</evidence>
<dbReference type="Proteomes" id="UP000196329">
    <property type="component" value="Unassembled WGS sequence"/>
</dbReference>
<dbReference type="AlphaFoldDB" id="A0A1Y3VE61"/>
<proteinExistence type="predicted"/>
<gene>
    <name evidence="4" type="ORF">B5G17_01605</name>
    <name evidence="9" type="ORF">DW216_01610</name>
    <name evidence="8" type="ORF">DW831_17550</name>
    <name evidence="7" type="ORF">DWY92_01990</name>
    <name evidence="6" type="ORF">DXB37_11015</name>
    <name evidence="5" type="ORF">DXD40_09740</name>
    <name evidence="3" type="ORF">GAP41_13710</name>
    <name evidence="2" type="ORF">GAP55_01575</name>
</gene>
<keyword evidence="1" id="KW-0812">Transmembrane</keyword>
<evidence type="ECO:0000313" key="14">
    <source>
        <dbReference type="Proteomes" id="UP000283766"/>
    </source>
</evidence>
<reference evidence="10" key="1">
    <citation type="submission" date="2017-04" db="EMBL/GenBank/DDBJ databases">
        <title>Function of individual gut microbiota members based on whole genome sequencing of pure cultures obtained from chicken caecum.</title>
        <authorList>
            <person name="Medvecky M."/>
            <person name="Cejkova D."/>
            <person name="Polansky O."/>
            <person name="Karasova D."/>
            <person name="Kubasova T."/>
            <person name="Cizek A."/>
            <person name="Rychlik I."/>
        </authorList>
    </citation>
    <scope>NUCLEOTIDE SEQUENCE [LARGE SCALE GENOMIC DNA]</scope>
    <source>
        <strain evidence="10">An67</strain>
    </source>
</reference>
<evidence type="ECO:0000313" key="6">
    <source>
        <dbReference type="EMBL" id="RGN94133.1"/>
    </source>
</evidence>
<evidence type="ECO:0000313" key="10">
    <source>
        <dbReference type="Proteomes" id="UP000196329"/>
    </source>
</evidence>
<dbReference type="EMBL" id="QSPV01000006">
    <property type="protein sequence ID" value="RGJ94082.1"/>
    <property type="molecule type" value="Genomic_DNA"/>
</dbReference>
<evidence type="ECO:0000313" key="16">
    <source>
        <dbReference type="Proteomes" id="UP000431575"/>
    </source>
</evidence>
<evidence type="ECO:0000313" key="3">
    <source>
        <dbReference type="EMBL" id="KAB4241788.1"/>
    </source>
</evidence>
<dbReference type="Proteomes" id="UP000260844">
    <property type="component" value="Unassembled WGS sequence"/>
</dbReference>
<evidence type="ECO:0000313" key="4">
    <source>
        <dbReference type="EMBL" id="OUN57407.1"/>
    </source>
</evidence>
<evidence type="ECO:0000313" key="12">
    <source>
        <dbReference type="Proteomes" id="UP000260844"/>
    </source>
</evidence>
<dbReference type="EMBL" id="NFHS01000001">
    <property type="protein sequence ID" value="OUN57407.1"/>
    <property type="molecule type" value="Genomic_DNA"/>
</dbReference>
<evidence type="ECO:0000313" key="11">
    <source>
        <dbReference type="Proteomes" id="UP000260759"/>
    </source>
</evidence>
<reference evidence="16 17" key="4">
    <citation type="journal article" date="2019" name="Nat. Med.">
        <title>A library of human gut bacterial isolates paired with longitudinal multiomics data enables mechanistic microbiome research.</title>
        <authorList>
            <person name="Poyet M."/>
            <person name="Groussin M."/>
            <person name="Gibbons S.M."/>
            <person name="Avila-Pacheco J."/>
            <person name="Jiang X."/>
            <person name="Kearney S.M."/>
            <person name="Perrotta A.R."/>
            <person name="Berdy B."/>
            <person name="Zhao S."/>
            <person name="Lieberman T.D."/>
            <person name="Swanson P.K."/>
            <person name="Smith M."/>
            <person name="Roesemann S."/>
            <person name="Alexander J.E."/>
            <person name="Rich S.A."/>
            <person name="Livny J."/>
            <person name="Vlamakis H."/>
            <person name="Clish C."/>
            <person name="Bullock K."/>
            <person name="Deik A."/>
            <person name="Scott J."/>
            <person name="Pierce K.A."/>
            <person name="Xavier R.J."/>
            <person name="Alm E.J."/>
        </authorList>
    </citation>
    <scope>NUCLEOTIDE SEQUENCE [LARGE SCALE GENOMIC DNA]</scope>
    <source>
        <strain evidence="2 17">BIOML-A11</strain>
        <strain evidence="3 16">BIOML-A6</strain>
    </source>
</reference>
<keyword evidence="1" id="KW-0472">Membrane</keyword>
<evidence type="ECO:0000313" key="7">
    <source>
        <dbReference type="EMBL" id="RGQ54769.1"/>
    </source>
</evidence>
<evidence type="ECO:0000313" key="9">
    <source>
        <dbReference type="EMBL" id="RHH34970.1"/>
    </source>
</evidence>
<dbReference type="Proteomes" id="UP000431575">
    <property type="component" value="Unassembled WGS sequence"/>
</dbReference>
<protein>
    <submittedName>
        <fullName evidence="4">Uncharacterized protein</fullName>
    </submittedName>
</protein>
<reference evidence="4" key="2">
    <citation type="journal article" date="2018" name="BMC Genomics">
        <title>Whole genome sequencing and function prediction of 133 gut anaerobes isolated from chicken caecum in pure cultures.</title>
        <authorList>
            <person name="Medvecky M."/>
            <person name="Cejkova D."/>
            <person name="Polansky O."/>
            <person name="Karasova D."/>
            <person name="Kubasova T."/>
            <person name="Cizek A."/>
            <person name="Rychlik I."/>
        </authorList>
    </citation>
    <scope>NUCLEOTIDE SEQUENCE</scope>
    <source>
        <strain evidence="4">An67</strain>
    </source>
</reference>
<dbReference type="EMBL" id="WCTR01000001">
    <property type="protein sequence ID" value="KAB4215935.1"/>
    <property type="molecule type" value="Genomic_DNA"/>
</dbReference>
<dbReference type="EMBL" id="QSIF01000039">
    <property type="protein sequence ID" value="RHC71627.1"/>
    <property type="molecule type" value="Genomic_DNA"/>
</dbReference>
<dbReference type="EMBL" id="QSVA01000008">
    <property type="protein sequence ID" value="RGN94133.1"/>
    <property type="molecule type" value="Genomic_DNA"/>
</dbReference>
<reference evidence="11 12" key="3">
    <citation type="submission" date="2018-08" db="EMBL/GenBank/DDBJ databases">
        <title>A genome reference for cultivated species of the human gut microbiota.</title>
        <authorList>
            <person name="Zou Y."/>
            <person name="Xue W."/>
            <person name="Luo G."/>
        </authorList>
    </citation>
    <scope>NUCLEOTIDE SEQUENCE [LARGE SCALE GENOMIC DNA]</scope>
    <source>
        <strain evidence="7 13">AF28-11</strain>
        <strain evidence="9 14">AM18-14LB</strain>
        <strain evidence="8 15">AM34-25</strain>
        <strain evidence="6 11">OM03-4</strain>
        <strain evidence="5 12">TM04-30</strain>
    </source>
</reference>
<evidence type="ECO:0000313" key="17">
    <source>
        <dbReference type="Proteomes" id="UP000466952"/>
    </source>
</evidence>
<evidence type="ECO:0000313" key="5">
    <source>
        <dbReference type="EMBL" id="RGJ94082.1"/>
    </source>
</evidence>
<dbReference type="Proteomes" id="UP000466952">
    <property type="component" value="Unassembled WGS sequence"/>
</dbReference>
<dbReference type="EMBL" id="QRJL01000001">
    <property type="protein sequence ID" value="RHH34970.1"/>
    <property type="molecule type" value="Genomic_DNA"/>
</dbReference>
<name>A0A1Y3VE61_BACUN</name>
<dbReference type="Proteomes" id="UP000283680">
    <property type="component" value="Unassembled WGS sequence"/>
</dbReference>
<comment type="caution">
    <text evidence="4">The sequence shown here is derived from an EMBL/GenBank/DDBJ whole genome shotgun (WGS) entry which is preliminary data.</text>
</comment>
<dbReference type="Proteomes" id="UP000283766">
    <property type="component" value="Unassembled WGS sequence"/>
</dbReference>
<dbReference type="Proteomes" id="UP000284514">
    <property type="component" value="Unassembled WGS sequence"/>
</dbReference>
<dbReference type="EMBL" id="WCTM01000007">
    <property type="protein sequence ID" value="KAB4241788.1"/>
    <property type="molecule type" value="Genomic_DNA"/>
</dbReference>
<dbReference type="EMBL" id="QRTH01000001">
    <property type="protein sequence ID" value="RGQ54769.1"/>
    <property type="molecule type" value="Genomic_DNA"/>
</dbReference>
<dbReference type="Proteomes" id="UP000260759">
    <property type="component" value="Unassembled WGS sequence"/>
</dbReference>
<sequence>MNLFISFLLYRRKSKHFNLLYRQNSLLFHTVFLFLVSESPIIIHTFADDMYARRILGRQVKEL</sequence>
<organism evidence="4 10">
    <name type="scientific">Bacteroides uniformis</name>
    <dbReference type="NCBI Taxonomy" id="820"/>
    <lineage>
        <taxon>Bacteria</taxon>
        <taxon>Pseudomonadati</taxon>
        <taxon>Bacteroidota</taxon>
        <taxon>Bacteroidia</taxon>
        <taxon>Bacteroidales</taxon>
        <taxon>Bacteroidaceae</taxon>
        <taxon>Bacteroides</taxon>
    </lineage>
</organism>
<evidence type="ECO:0000313" key="2">
    <source>
        <dbReference type="EMBL" id="KAB4215935.1"/>
    </source>
</evidence>
<accession>A0A1Y3VE61</accession>
<evidence type="ECO:0000313" key="8">
    <source>
        <dbReference type="EMBL" id="RHC71627.1"/>
    </source>
</evidence>
<evidence type="ECO:0000256" key="1">
    <source>
        <dbReference type="SAM" id="Phobius"/>
    </source>
</evidence>
<evidence type="ECO:0000313" key="15">
    <source>
        <dbReference type="Proteomes" id="UP000284514"/>
    </source>
</evidence>